<dbReference type="Proteomes" id="UP000271889">
    <property type="component" value="Unassembled WGS sequence"/>
</dbReference>
<organism evidence="1 2">
    <name type="scientific">Cylicostephanus goldi</name>
    <name type="common">Nematode worm</name>
    <dbReference type="NCBI Taxonomy" id="71465"/>
    <lineage>
        <taxon>Eukaryota</taxon>
        <taxon>Metazoa</taxon>
        <taxon>Ecdysozoa</taxon>
        <taxon>Nematoda</taxon>
        <taxon>Chromadorea</taxon>
        <taxon>Rhabditida</taxon>
        <taxon>Rhabditina</taxon>
        <taxon>Rhabditomorpha</taxon>
        <taxon>Strongyloidea</taxon>
        <taxon>Strongylidae</taxon>
        <taxon>Cylicostephanus</taxon>
    </lineage>
</organism>
<evidence type="ECO:0000313" key="1">
    <source>
        <dbReference type="EMBL" id="VDK52899.1"/>
    </source>
</evidence>
<protein>
    <submittedName>
        <fullName evidence="1">Uncharacterized protein</fullName>
    </submittedName>
</protein>
<name>A0A3P6QVF2_CYLGO</name>
<proteinExistence type="predicted"/>
<reference evidence="1 2" key="1">
    <citation type="submission" date="2018-11" db="EMBL/GenBank/DDBJ databases">
        <authorList>
            <consortium name="Pathogen Informatics"/>
        </authorList>
    </citation>
    <scope>NUCLEOTIDE SEQUENCE [LARGE SCALE GENOMIC DNA]</scope>
</reference>
<sequence length="35" mass="4283">MEMTDHADIRILVQRCYQMIVYPSGLLLFMDYRIF</sequence>
<accession>A0A3P6QVF2</accession>
<keyword evidence="2" id="KW-1185">Reference proteome</keyword>
<evidence type="ECO:0000313" key="2">
    <source>
        <dbReference type="Proteomes" id="UP000271889"/>
    </source>
</evidence>
<gene>
    <name evidence="1" type="ORF">CGOC_LOCUS2519</name>
</gene>
<dbReference type="AlphaFoldDB" id="A0A3P6QVF2"/>
<dbReference type="EMBL" id="UYRV01005688">
    <property type="protein sequence ID" value="VDK52899.1"/>
    <property type="molecule type" value="Genomic_DNA"/>
</dbReference>